<keyword evidence="3" id="KW-1185">Reference proteome</keyword>
<evidence type="ECO:0000313" key="3">
    <source>
        <dbReference type="Proteomes" id="UP001168877"/>
    </source>
</evidence>
<evidence type="ECO:0000313" key="2">
    <source>
        <dbReference type="EMBL" id="KAK0607753.1"/>
    </source>
</evidence>
<proteinExistence type="predicted"/>
<feature type="region of interest" description="Disordered" evidence="1">
    <location>
        <begin position="57"/>
        <end position="79"/>
    </location>
</feature>
<protein>
    <submittedName>
        <fullName evidence="2">Uncharacterized protein</fullName>
    </submittedName>
</protein>
<gene>
    <name evidence="2" type="ORF">LWI29_020037</name>
</gene>
<comment type="caution">
    <text evidence="2">The sequence shown here is derived from an EMBL/GenBank/DDBJ whole genome shotgun (WGS) entry which is preliminary data.</text>
</comment>
<evidence type="ECO:0000256" key="1">
    <source>
        <dbReference type="SAM" id="MobiDB-lite"/>
    </source>
</evidence>
<reference evidence="2" key="2">
    <citation type="submission" date="2023-06" db="EMBL/GenBank/DDBJ databases">
        <authorList>
            <person name="Swenson N.G."/>
            <person name="Wegrzyn J.L."/>
            <person name="Mcevoy S.L."/>
        </authorList>
    </citation>
    <scope>NUCLEOTIDE SEQUENCE</scope>
    <source>
        <strain evidence="2">NS2018</strain>
        <tissue evidence="2">Leaf</tissue>
    </source>
</reference>
<organism evidence="2 3">
    <name type="scientific">Acer saccharum</name>
    <name type="common">Sugar maple</name>
    <dbReference type="NCBI Taxonomy" id="4024"/>
    <lineage>
        <taxon>Eukaryota</taxon>
        <taxon>Viridiplantae</taxon>
        <taxon>Streptophyta</taxon>
        <taxon>Embryophyta</taxon>
        <taxon>Tracheophyta</taxon>
        <taxon>Spermatophyta</taxon>
        <taxon>Magnoliopsida</taxon>
        <taxon>eudicotyledons</taxon>
        <taxon>Gunneridae</taxon>
        <taxon>Pentapetalae</taxon>
        <taxon>rosids</taxon>
        <taxon>malvids</taxon>
        <taxon>Sapindales</taxon>
        <taxon>Sapindaceae</taxon>
        <taxon>Hippocastanoideae</taxon>
        <taxon>Acereae</taxon>
        <taxon>Acer</taxon>
    </lineage>
</organism>
<accession>A0AA39W8N8</accession>
<sequence length="79" mass="9069">MHKRPQNFVQMISDLEANIHSWKVLEVLEVMDDEARIDYWVRVDFDMSLLVEMKEKNELLDNGDDGGNGDNGDDGDDGQ</sequence>
<dbReference type="Proteomes" id="UP001168877">
    <property type="component" value="Unassembled WGS sequence"/>
</dbReference>
<name>A0AA39W8N8_ACESA</name>
<reference evidence="2" key="1">
    <citation type="journal article" date="2022" name="Plant J.">
        <title>Strategies of tolerance reflected in two North American maple genomes.</title>
        <authorList>
            <person name="McEvoy S.L."/>
            <person name="Sezen U.U."/>
            <person name="Trouern-Trend A."/>
            <person name="McMahon S.M."/>
            <person name="Schaberg P.G."/>
            <person name="Yang J."/>
            <person name="Wegrzyn J.L."/>
            <person name="Swenson N.G."/>
        </authorList>
    </citation>
    <scope>NUCLEOTIDE SEQUENCE</scope>
    <source>
        <strain evidence="2">NS2018</strain>
    </source>
</reference>
<dbReference type="AlphaFoldDB" id="A0AA39W8N8"/>
<dbReference type="EMBL" id="JAUESC010000001">
    <property type="protein sequence ID" value="KAK0607753.1"/>
    <property type="molecule type" value="Genomic_DNA"/>
</dbReference>